<dbReference type="GO" id="GO:0003676">
    <property type="term" value="F:nucleic acid binding"/>
    <property type="evidence" value="ECO:0007669"/>
    <property type="project" value="InterPro"/>
</dbReference>
<feature type="region of interest" description="Disordered" evidence="3">
    <location>
        <begin position="225"/>
        <end position="267"/>
    </location>
</feature>
<reference evidence="5" key="1">
    <citation type="journal article" date="2023" name="Front. Mar. Sci.">
        <title>A new Merluccius polli reference genome to investigate the effects of global change in West African waters.</title>
        <authorList>
            <person name="Mateo J.L."/>
            <person name="Blanco-Fernandez C."/>
            <person name="Garcia-Vazquez E."/>
            <person name="Machado-Schiaffino G."/>
        </authorList>
    </citation>
    <scope>NUCLEOTIDE SEQUENCE</scope>
    <source>
        <strain evidence="5">C29</strain>
        <tissue evidence="5">Fin</tissue>
    </source>
</reference>
<keyword evidence="6" id="KW-1185">Reference proteome</keyword>
<feature type="compositionally biased region" description="Polar residues" evidence="3">
    <location>
        <begin position="240"/>
        <end position="263"/>
    </location>
</feature>
<dbReference type="InterPro" id="IPR041588">
    <property type="entry name" value="Integrase_H2C2"/>
</dbReference>
<keyword evidence="2" id="KW-0479">Metal-binding</keyword>
<evidence type="ECO:0000313" key="6">
    <source>
        <dbReference type="Proteomes" id="UP001174136"/>
    </source>
</evidence>
<dbReference type="Pfam" id="PF17921">
    <property type="entry name" value="Integrase_H2C2"/>
    <property type="match status" value="1"/>
</dbReference>
<dbReference type="AlphaFoldDB" id="A0AA47MAR1"/>
<comment type="caution">
    <text evidence="5">The sequence shown here is derived from an EMBL/GenBank/DDBJ whole genome shotgun (WGS) entry which is preliminary data.</text>
</comment>
<dbReference type="PROSITE" id="PS50158">
    <property type="entry name" value="ZF_CCHC"/>
    <property type="match status" value="1"/>
</dbReference>
<dbReference type="SMART" id="SM00343">
    <property type="entry name" value="ZnF_C2HC"/>
    <property type="match status" value="2"/>
</dbReference>
<dbReference type="InterPro" id="IPR050951">
    <property type="entry name" value="Retrovirus_Pol_polyprotein"/>
</dbReference>
<organism evidence="5 6">
    <name type="scientific">Merluccius polli</name>
    <name type="common">Benguela hake</name>
    <name type="synonym">Merluccius cadenati</name>
    <dbReference type="NCBI Taxonomy" id="89951"/>
    <lineage>
        <taxon>Eukaryota</taxon>
        <taxon>Metazoa</taxon>
        <taxon>Chordata</taxon>
        <taxon>Craniata</taxon>
        <taxon>Vertebrata</taxon>
        <taxon>Euteleostomi</taxon>
        <taxon>Actinopterygii</taxon>
        <taxon>Neopterygii</taxon>
        <taxon>Teleostei</taxon>
        <taxon>Neoteleostei</taxon>
        <taxon>Acanthomorphata</taxon>
        <taxon>Zeiogadaria</taxon>
        <taxon>Gadariae</taxon>
        <taxon>Gadiformes</taxon>
        <taxon>Gadoidei</taxon>
        <taxon>Merlucciidae</taxon>
        <taxon>Merluccius</taxon>
    </lineage>
</organism>
<dbReference type="InterPro" id="IPR021109">
    <property type="entry name" value="Peptidase_aspartic_dom_sf"/>
</dbReference>
<gene>
    <name evidence="5" type="ORF">N1851_027011</name>
</gene>
<evidence type="ECO:0000256" key="2">
    <source>
        <dbReference type="PROSITE-ProRule" id="PRU00047"/>
    </source>
</evidence>
<dbReference type="EMBL" id="JAOPHQ010005126">
    <property type="protein sequence ID" value="KAK0136800.1"/>
    <property type="molecule type" value="Genomic_DNA"/>
</dbReference>
<dbReference type="PANTHER" id="PTHR37984">
    <property type="entry name" value="PROTEIN CBG26694"/>
    <property type="match status" value="1"/>
</dbReference>
<dbReference type="PANTHER" id="PTHR37984:SF9">
    <property type="entry name" value="INTEGRASE CATALYTIC DOMAIN-CONTAINING PROTEIN"/>
    <property type="match status" value="1"/>
</dbReference>
<evidence type="ECO:0000256" key="3">
    <source>
        <dbReference type="SAM" id="MobiDB-lite"/>
    </source>
</evidence>
<evidence type="ECO:0000256" key="1">
    <source>
        <dbReference type="ARBA" id="ARBA00039658"/>
    </source>
</evidence>
<dbReference type="Gene3D" id="4.10.60.10">
    <property type="entry name" value="Zinc finger, CCHC-type"/>
    <property type="match status" value="1"/>
</dbReference>
<dbReference type="Proteomes" id="UP001174136">
    <property type="component" value="Unassembled WGS sequence"/>
</dbReference>
<accession>A0AA47MAR1</accession>
<dbReference type="InterPro" id="IPR001878">
    <property type="entry name" value="Znf_CCHC"/>
</dbReference>
<dbReference type="FunFam" id="1.10.340.70:FF:000003">
    <property type="entry name" value="Protein CBG25708"/>
    <property type="match status" value="1"/>
</dbReference>
<keyword evidence="2" id="KW-0863">Zinc-finger</keyword>
<name>A0AA47MAR1_MERPO</name>
<proteinExistence type="predicted"/>
<protein>
    <recommendedName>
        <fullName evidence="1">Gypsy retrotransposon integrase-like protein 1</fullName>
    </recommendedName>
</protein>
<evidence type="ECO:0000313" key="5">
    <source>
        <dbReference type="EMBL" id="KAK0136800.1"/>
    </source>
</evidence>
<dbReference type="Gene3D" id="1.10.340.70">
    <property type="match status" value="1"/>
</dbReference>
<dbReference type="SUPFAM" id="SSF50630">
    <property type="entry name" value="Acid proteases"/>
    <property type="match status" value="1"/>
</dbReference>
<feature type="domain" description="CCHC-type" evidence="4">
    <location>
        <begin position="274"/>
        <end position="290"/>
    </location>
</feature>
<keyword evidence="2" id="KW-0862">Zinc</keyword>
<dbReference type="GO" id="GO:0008270">
    <property type="term" value="F:zinc ion binding"/>
    <property type="evidence" value="ECO:0007669"/>
    <property type="project" value="UniProtKB-KW"/>
</dbReference>
<evidence type="ECO:0000259" key="4">
    <source>
        <dbReference type="PROSITE" id="PS50158"/>
    </source>
</evidence>
<sequence length="648" mass="73134">MEGGGDGALPAAAPPAPVIAAGPCATFNIQPPESFDFSRPQEWDKWIRRFERFRLASNLNSSSEDNQVNTLIYCMGDEADDILRGLTLSADQRRTYQGVRDGLQGFFVVKKNVIYERAKFNMRNQREGESVDSFVTALYVLAEHCSYAMLHNELIRDRIVVGLQDKGLSERMQLDADLTLDKAIRMARQSEEVKRQQFSLRGDTRSEASDAKSVDRVFKSNFKSAKNKPQYADSQKQKPHSTQYSKDKGAQSQCQNCGNSPFHQKSDCPANDVKCHACGRRGHYKRVCKSKYVHEVEEDEDEEEIFLGSVTTEGDPWMVNIDIHESSVTFKIDTGADVTVLPYTVFLNTGPARGIGGGAVRHPWAPSRRCLNTYRDNPPMLRKATKPLLGPGRSPLDVVGVARLILRRGEKEEREDVYIAHHVHTALLGRAVSCRLGLVARLDSVTMETLKENYPKLCTGLGEMRKCLWTADMLSRAPVEREENPADKELFEDTNIYVDMVLENLPASADYLEELREQLRRDSVCARVMQLCAEGWLTHGSKEPALRLYSAEQAFLTVQDGVLLKGHRLVIPSTMRNDVLAKLHEGHQGVVKCRQRARQSVWWPGLSQQLNELVLNCRTCCKERQNHREPLIPSPYPGRPWELGAKFS</sequence>